<dbReference type="EMBL" id="MSCP01000005">
    <property type="protein sequence ID" value="PQJ83593.1"/>
    <property type="molecule type" value="Genomic_DNA"/>
</dbReference>
<evidence type="ECO:0000313" key="4">
    <source>
        <dbReference type="Proteomes" id="UP001156660"/>
    </source>
</evidence>
<gene>
    <name evidence="2" type="ORF">BTO23_20870</name>
    <name evidence="1" type="ORF">GCM10007855_36420</name>
</gene>
<comment type="caution">
    <text evidence="2">The sequence shown here is derived from an EMBL/GenBank/DDBJ whole genome shotgun (WGS) entry which is preliminary data.</text>
</comment>
<dbReference type="Proteomes" id="UP000239273">
    <property type="component" value="Unassembled WGS sequence"/>
</dbReference>
<dbReference type="AlphaFoldDB" id="A0A2S7X196"/>
<reference evidence="4" key="3">
    <citation type="journal article" date="2019" name="Int. J. Syst. Evol. Microbiol.">
        <title>The Global Catalogue of Microorganisms (GCM) 10K type strain sequencing project: providing services to taxonomists for standard genome sequencing and annotation.</title>
        <authorList>
            <consortium name="The Broad Institute Genomics Platform"/>
            <consortium name="The Broad Institute Genome Sequencing Center for Infectious Disease"/>
            <person name="Wu L."/>
            <person name="Ma J."/>
        </authorList>
    </citation>
    <scope>NUCLEOTIDE SEQUENCE [LARGE SCALE GENOMIC DNA]</scope>
    <source>
        <strain evidence="4">NBRC 105001</strain>
    </source>
</reference>
<evidence type="ECO:0000313" key="3">
    <source>
        <dbReference type="Proteomes" id="UP000239273"/>
    </source>
</evidence>
<reference evidence="1" key="1">
    <citation type="journal article" date="2014" name="Int. J. Syst. Evol. Microbiol.">
        <title>Complete genome of a new Firmicutes species belonging to the dominant human colonic microbiota ('Ruminococcus bicirculans') reveals two chromosomes and a selective capacity to utilize plant glucans.</title>
        <authorList>
            <consortium name="NISC Comparative Sequencing Program"/>
            <person name="Wegmann U."/>
            <person name="Louis P."/>
            <person name="Goesmann A."/>
            <person name="Henrissat B."/>
            <person name="Duncan S.H."/>
            <person name="Flint H.J."/>
        </authorList>
    </citation>
    <scope>NUCLEOTIDE SEQUENCE</scope>
    <source>
        <strain evidence="1">NBRC 105001</strain>
    </source>
</reference>
<organism evidence="2 3">
    <name type="scientific">Aliivibrio sifiae</name>
    <dbReference type="NCBI Taxonomy" id="566293"/>
    <lineage>
        <taxon>Bacteria</taxon>
        <taxon>Pseudomonadati</taxon>
        <taxon>Pseudomonadota</taxon>
        <taxon>Gammaproteobacteria</taxon>
        <taxon>Vibrionales</taxon>
        <taxon>Vibrionaceae</taxon>
        <taxon>Aliivibrio</taxon>
    </lineage>
</organism>
<dbReference type="RefSeq" id="WP_105064513.1">
    <property type="nucleotide sequence ID" value="NZ_BSOU01000014.1"/>
</dbReference>
<sequence>MSSKWSIAEQLMIKAKINELGAFEMSVDLAVSISEHHSYSSYRFEDDSELRISISDEHEITMVLV</sequence>
<name>A0A2S7X196_9GAMM</name>
<reference evidence="1" key="4">
    <citation type="submission" date="2023-01" db="EMBL/GenBank/DDBJ databases">
        <title>Draft genome sequence of Aliivibrio sifiae strain NBRC 105001.</title>
        <authorList>
            <person name="Sun Q."/>
            <person name="Mori K."/>
        </authorList>
    </citation>
    <scope>NUCLEOTIDE SEQUENCE</scope>
    <source>
        <strain evidence="1">NBRC 105001</strain>
    </source>
</reference>
<dbReference type="EMBL" id="BSOU01000014">
    <property type="protein sequence ID" value="GLR76767.1"/>
    <property type="molecule type" value="Genomic_DNA"/>
</dbReference>
<keyword evidence="4" id="KW-1185">Reference proteome</keyword>
<reference evidence="2 3" key="2">
    <citation type="submission" date="2016-12" db="EMBL/GenBank/DDBJ databases">
        <title>Diversity of luminous bacteria.</title>
        <authorList>
            <person name="Yoshizawa S."/>
            <person name="Kogure K."/>
        </authorList>
    </citation>
    <scope>NUCLEOTIDE SEQUENCE [LARGE SCALE GENOMIC DNA]</scope>
    <source>
        <strain evidence="2 3">NBRC 105001</strain>
    </source>
</reference>
<evidence type="ECO:0000313" key="1">
    <source>
        <dbReference type="EMBL" id="GLR76767.1"/>
    </source>
</evidence>
<accession>A0A2S7X196</accession>
<dbReference type="Proteomes" id="UP001156660">
    <property type="component" value="Unassembled WGS sequence"/>
</dbReference>
<proteinExistence type="predicted"/>
<protein>
    <submittedName>
        <fullName evidence="2">Uncharacterized protein</fullName>
    </submittedName>
</protein>
<evidence type="ECO:0000313" key="2">
    <source>
        <dbReference type="EMBL" id="PQJ83593.1"/>
    </source>
</evidence>